<evidence type="ECO:0000256" key="1">
    <source>
        <dbReference type="ARBA" id="ARBA00004477"/>
    </source>
</evidence>
<dbReference type="EMBL" id="BRYB01003966">
    <property type="protein sequence ID" value="GMI23464.1"/>
    <property type="molecule type" value="Genomic_DNA"/>
</dbReference>
<dbReference type="PANTHER" id="PTHR23071:SF1">
    <property type="entry name" value="GPI ETHANOLAMINE PHOSPHATE TRANSFERASE 3"/>
    <property type="match status" value="1"/>
</dbReference>
<dbReference type="InterPro" id="IPR039524">
    <property type="entry name" value="PIGO/GPI13"/>
</dbReference>
<dbReference type="SUPFAM" id="SSF53649">
    <property type="entry name" value="Alkaline phosphatase-like"/>
    <property type="match status" value="1"/>
</dbReference>
<dbReference type="PANTHER" id="PTHR23071">
    <property type="entry name" value="PHOSPHATIDYLINOSITOL GLYCAN"/>
    <property type="match status" value="1"/>
</dbReference>
<evidence type="ECO:0000256" key="5">
    <source>
        <dbReference type="ARBA" id="ARBA00022679"/>
    </source>
</evidence>
<organism evidence="12 13">
    <name type="scientific">Tetraparma gracilis</name>
    <dbReference type="NCBI Taxonomy" id="2962635"/>
    <lineage>
        <taxon>Eukaryota</taxon>
        <taxon>Sar</taxon>
        <taxon>Stramenopiles</taxon>
        <taxon>Ochrophyta</taxon>
        <taxon>Bolidophyceae</taxon>
        <taxon>Parmales</taxon>
        <taxon>Triparmaceae</taxon>
        <taxon>Tetraparma</taxon>
    </lineage>
</organism>
<evidence type="ECO:0000256" key="10">
    <source>
        <dbReference type="ARBA" id="ARBA00023180"/>
    </source>
</evidence>
<dbReference type="CDD" id="cd16023">
    <property type="entry name" value="GPI_EPT_3"/>
    <property type="match status" value="1"/>
</dbReference>
<evidence type="ECO:0000256" key="11">
    <source>
        <dbReference type="SAM" id="SignalP"/>
    </source>
</evidence>
<keyword evidence="4" id="KW-0337">GPI-anchor biosynthesis</keyword>
<protein>
    <recommendedName>
        <fullName evidence="14">GPI ethanolamine phosphate transferase 3</fullName>
    </recommendedName>
</protein>
<evidence type="ECO:0008006" key="14">
    <source>
        <dbReference type="Google" id="ProtNLM"/>
    </source>
</evidence>
<dbReference type="InterPro" id="IPR002591">
    <property type="entry name" value="Phosphodiest/P_Trfase"/>
</dbReference>
<dbReference type="Gene3D" id="3.40.720.10">
    <property type="entry name" value="Alkaline Phosphatase, subunit A"/>
    <property type="match status" value="1"/>
</dbReference>
<evidence type="ECO:0000256" key="4">
    <source>
        <dbReference type="ARBA" id="ARBA00022502"/>
    </source>
</evidence>
<keyword evidence="6" id="KW-0812">Transmembrane</keyword>
<comment type="caution">
    <text evidence="12">The sequence shown here is derived from an EMBL/GenBank/DDBJ whole genome shotgun (WGS) entry which is preliminary data.</text>
</comment>
<comment type="subcellular location">
    <subcellularLocation>
        <location evidence="1">Endoplasmic reticulum membrane</location>
        <topology evidence="1">Multi-pass membrane protein</topology>
    </subcellularLocation>
</comment>
<sequence>MLSFLLLLPGIYLFSSGFFLSKLSLPAASSCFDTIPSLHNHIFSAASSPPSSYTNHLLHTGLLAPSPSAPSCVRSPPLIDHLNLLIVDALRFDFARSRLPSLSSSYPPRAPPGASTLLLKFLADPPTVTTQRLKGLTTGGLPTFADVSSTFTTAALEGDTWLRQLRDDADLPSPRAGFAGDDTWAALFPADHWDAFFHPFPSFNTRDIDGVDDGILANLKEVLASPAVLRVLHFLGVDHVGHTFGPDCDRMDEKLAQMDSVLTSILSHFDSSPSCTASFIFGDHGMTPDGNHGGGTPDETTAALFAHFSPACTMPKRDPLDPDVNAAAEDFFAVNQVDLVPTVSSLLGLPVPFANIGSVVPDLLPLGDHGASFPEQAALALALNAAQVSRYLREYSGKARLPASRLRELEETLGRARGEYSVALDASMGTERVPGSPAPLQYHTAAALFKEYLKDATDLGRSVWTSFNYLYMALGIALIVFSILLSLPTLPPLPPPNPATLLALCLGVFHTLLSFQSNSYIEEEEKVLQLSVTAVCAALLLTQSADWVAAALPVAAVAVCGRLLSFVAGHGVDVSLRQHVFHEPVVFVPAMFSLLYTSWLHVPFRAALSKYINALSLVSLLAHFLLKNASLPGSKAAAALALFLPLLSSALTNKKEGPLAHAANLTVMVTAVTGPSAACSAILLGAQFWGLSRLADEHPFAAAFLYRSVIRHAFFATNHACSFSALQYNAAFVVTEQFEFYTSGAFLALNTFGWDVAGLLLMAASDGKQQGVFQWFCAWQTLETLGASLAVTVHRRHLMIFAIFAPRYAFAVIFQGFTAVARALQPFMQQEERSKGGSKDRKTN</sequence>
<keyword evidence="9" id="KW-0472">Membrane</keyword>
<reference evidence="12 13" key="1">
    <citation type="journal article" date="2023" name="Commun. Biol.">
        <title>Genome analysis of Parmales, the sister group of diatoms, reveals the evolutionary specialization of diatoms from phago-mixotrophs to photoautotrophs.</title>
        <authorList>
            <person name="Ban H."/>
            <person name="Sato S."/>
            <person name="Yoshikawa S."/>
            <person name="Yamada K."/>
            <person name="Nakamura Y."/>
            <person name="Ichinomiya M."/>
            <person name="Sato N."/>
            <person name="Blanc-Mathieu R."/>
            <person name="Endo H."/>
            <person name="Kuwata A."/>
            <person name="Ogata H."/>
        </authorList>
    </citation>
    <scope>NUCLEOTIDE SEQUENCE [LARGE SCALE GENOMIC DNA]</scope>
</reference>
<comment type="similarity">
    <text evidence="3">Belongs to the PIGG/PIGN/PIGO family. PIGO subfamily.</text>
</comment>
<dbReference type="InterPro" id="IPR037675">
    <property type="entry name" value="PIG-O_N"/>
</dbReference>
<gene>
    <name evidence="12" type="ORF">TeGR_g1909</name>
</gene>
<keyword evidence="8" id="KW-1133">Transmembrane helix</keyword>
<accession>A0ABQ6MCC8</accession>
<evidence type="ECO:0000313" key="12">
    <source>
        <dbReference type="EMBL" id="GMI23464.1"/>
    </source>
</evidence>
<keyword evidence="13" id="KW-1185">Reference proteome</keyword>
<proteinExistence type="inferred from homology"/>
<name>A0ABQ6MCC8_9STRA</name>
<evidence type="ECO:0000313" key="13">
    <source>
        <dbReference type="Proteomes" id="UP001165060"/>
    </source>
</evidence>
<comment type="pathway">
    <text evidence="2">Glycolipid biosynthesis; glycosylphosphatidylinositol-anchor biosynthesis.</text>
</comment>
<evidence type="ECO:0000256" key="6">
    <source>
        <dbReference type="ARBA" id="ARBA00022692"/>
    </source>
</evidence>
<keyword evidence="7" id="KW-0256">Endoplasmic reticulum</keyword>
<keyword evidence="10" id="KW-0325">Glycoprotein</keyword>
<dbReference type="InterPro" id="IPR017850">
    <property type="entry name" value="Alkaline_phosphatase_core_sf"/>
</dbReference>
<feature type="chain" id="PRO_5047165563" description="GPI ethanolamine phosphate transferase 3" evidence="11">
    <location>
        <begin position="18"/>
        <end position="844"/>
    </location>
</feature>
<dbReference type="Proteomes" id="UP001165060">
    <property type="component" value="Unassembled WGS sequence"/>
</dbReference>
<dbReference type="Pfam" id="PF01663">
    <property type="entry name" value="Phosphodiest"/>
    <property type="match status" value="1"/>
</dbReference>
<keyword evidence="11" id="KW-0732">Signal</keyword>
<evidence type="ECO:0000256" key="2">
    <source>
        <dbReference type="ARBA" id="ARBA00004687"/>
    </source>
</evidence>
<evidence type="ECO:0000256" key="8">
    <source>
        <dbReference type="ARBA" id="ARBA00022989"/>
    </source>
</evidence>
<evidence type="ECO:0000256" key="9">
    <source>
        <dbReference type="ARBA" id="ARBA00023136"/>
    </source>
</evidence>
<evidence type="ECO:0000256" key="3">
    <source>
        <dbReference type="ARBA" id="ARBA00008695"/>
    </source>
</evidence>
<feature type="signal peptide" evidence="11">
    <location>
        <begin position="1"/>
        <end position="17"/>
    </location>
</feature>
<evidence type="ECO:0000256" key="7">
    <source>
        <dbReference type="ARBA" id="ARBA00022824"/>
    </source>
</evidence>
<keyword evidence="5" id="KW-0808">Transferase</keyword>